<name>A0ABP1DQK7_9APHY</name>
<reference evidence="2" key="1">
    <citation type="submission" date="2024-04" db="EMBL/GenBank/DDBJ databases">
        <authorList>
            <person name="Shaw F."/>
            <person name="Minotto A."/>
        </authorList>
    </citation>
    <scope>NUCLEOTIDE SEQUENCE [LARGE SCALE GENOMIC DNA]</scope>
</reference>
<accession>A0ABP1DQK7</accession>
<dbReference type="EMBL" id="OZ037948">
    <property type="protein sequence ID" value="CAL1709504.1"/>
    <property type="molecule type" value="Genomic_DNA"/>
</dbReference>
<protein>
    <submittedName>
        <fullName evidence="1">Uncharacterized protein</fullName>
    </submittedName>
</protein>
<sequence length="192" mass="22079">MLGCNEIVGRLRRNFQKKRPRFFATSREIRSTSRIQTVPYNVAVPSQDCQDWMSAPAKRSNVPGQFAIYRASGPIRCRHVTFFRHSIRTDRLYVGFLSLSTYVASAPSRGSFKVSSNDVNDLNRQPSPRLHFHLFNTAHEGTNRLQCYENQFPISSYLRRFWAMVPTHASFCVRKKCIGENVSLVVLSECRA</sequence>
<keyword evidence="2" id="KW-1185">Reference proteome</keyword>
<gene>
    <name evidence="1" type="ORF">GFSPODELE1_LOCUS7383</name>
</gene>
<evidence type="ECO:0000313" key="1">
    <source>
        <dbReference type="EMBL" id="CAL1709504.1"/>
    </source>
</evidence>
<dbReference type="Proteomes" id="UP001497453">
    <property type="component" value="Chromosome 5"/>
</dbReference>
<proteinExistence type="predicted"/>
<evidence type="ECO:0000313" key="2">
    <source>
        <dbReference type="Proteomes" id="UP001497453"/>
    </source>
</evidence>
<organism evidence="1 2">
    <name type="scientific">Somion occarium</name>
    <dbReference type="NCBI Taxonomy" id="3059160"/>
    <lineage>
        <taxon>Eukaryota</taxon>
        <taxon>Fungi</taxon>
        <taxon>Dikarya</taxon>
        <taxon>Basidiomycota</taxon>
        <taxon>Agaricomycotina</taxon>
        <taxon>Agaricomycetes</taxon>
        <taxon>Polyporales</taxon>
        <taxon>Cerrenaceae</taxon>
        <taxon>Somion</taxon>
    </lineage>
</organism>